<organism evidence="1 2">
    <name type="scientific">Pseudomonas psychrophila</name>
    <dbReference type="NCBI Taxonomy" id="122355"/>
    <lineage>
        <taxon>Bacteria</taxon>
        <taxon>Pseudomonadati</taxon>
        <taxon>Pseudomonadota</taxon>
        <taxon>Gammaproteobacteria</taxon>
        <taxon>Pseudomonadales</taxon>
        <taxon>Pseudomonadaceae</taxon>
        <taxon>Pseudomonas</taxon>
    </lineage>
</organism>
<gene>
    <name evidence="1" type="ORF">SAMN04490201_2063</name>
</gene>
<evidence type="ECO:0000313" key="1">
    <source>
        <dbReference type="EMBL" id="SDU49795.1"/>
    </source>
</evidence>
<evidence type="ECO:0008006" key="3">
    <source>
        <dbReference type="Google" id="ProtNLM"/>
    </source>
</evidence>
<keyword evidence="2" id="KW-1185">Reference proteome</keyword>
<dbReference type="InterPro" id="IPR029052">
    <property type="entry name" value="Metallo-depent_PP-like"/>
</dbReference>
<dbReference type="Proteomes" id="UP000182058">
    <property type="component" value="Chromosome I"/>
</dbReference>
<reference evidence="1 2" key="1">
    <citation type="submission" date="2016-10" db="EMBL/GenBank/DDBJ databases">
        <authorList>
            <person name="Varghese N."/>
            <person name="Submissions S."/>
        </authorList>
    </citation>
    <scope>NUCLEOTIDE SEQUENCE [LARGE SCALE GENOMIC DNA]</scope>
    <source>
        <strain evidence="1 2">BS3667</strain>
    </source>
</reference>
<protein>
    <recommendedName>
        <fullName evidence="3">Metallophosphatase family protein</fullName>
    </recommendedName>
</protein>
<proteinExistence type="predicted"/>
<sequence>MSLDRMLMRPGRDCPLDYRLPHKAFDGPAQFGCKTLYVVGGLYGNTYALDALDMLLADEPEARVVFNGDLHWFDRDPEIFRCLEDRVAPHVLLRGNVETELVRVEDSGTGCGCAYPEEVTELTVAWSNSIHERLCETFATLPSLRASVALRPAHALVEIAGRTVAISHGDERSLAGWQCSREALRSVDRQRELADWMAKRKIDVFATSHTCSPAALSWGSGAVINNGAAGIPNFSAERKGLVTRIASTPHPQALYRAQILGLYVEAISVDYDHVAFLQDFDRQWPSQSPAALSYRDRLLNGTDDLPSSALLGGFQECSVSTQKDPLS</sequence>
<accession>A0ABY0VQQ6</accession>
<evidence type="ECO:0000313" key="2">
    <source>
        <dbReference type="Proteomes" id="UP000182058"/>
    </source>
</evidence>
<dbReference type="SUPFAM" id="SSF56300">
    <property type="entry name" value="Metallo-dependent phosphatases"/>
    <property type="match status" value="1"/>
</dbReference>
<dbReference type="Gene3D" id="3.60.21.10">
    <property type="match status" value="1"/>
</dbReference>
<dbReference type="EMBL" id="LT629795">
    <property type="protein sequence ID" value="SDU49795.1"/>
    <property type="molecule type" value="Genomic_DNA"/>
</dbReference>
<name>A0ABY0VQQ6_9PSED</name>